<dbReference type="RefSeq" id="XP_062645301.1">
    <property type="nucleotide sequence ID" value="XM_062789245.1"/>
</dbReference>
<organism evidence="3 4">
    <name type="scientific">Parathielavia appendiculata</name>
    <dbReference type="NCBI Taxonomy" id="2587402"/>
    <lineage>
        <taxon>Eukaryota</taxon>
        <taxon>Fungi</taxon>
        <taxon>Dikarya</taxon>
        <taxon>Ascomycota</taxon>
        <taxon>Pezizomycotina</taxon>
        <taxon>Sordariomycetes</taxon>
        <taxon>Sordariomycetidae</taxon>
        <taxon>Sordariales</taxon>
        <taxon>Chaetomiaceae</taxon>
        <taxon>Parathielavia</taxon>
    </lineage>
</organism>
<feature type="domain" description="Ecp2 effector protein-like" evidence="2">
    <location>
        <begin position="39"/>
        <end position="132"/>
    </location>
</feature>
<evidence type="ECO:0000313" key="4">
    <source>
        <dbReference type="Proteomes" id="UP001302602"/>
    </source>
</evidence>
<name>A0AAN6TVI4_9PEZI</name>
<dbReference type="InterPro" id="IPR029226">
    <property type="entry name" value="Ecp2-like"/>
</dbReference>
<reference evidence="3" key="2">
    <citation type="submission" date="2023-05" db="EMBL/GenBank/DDBJ databases">
        <authorList>
            <consortium name="Lawrence Berkeley National Laboratory"/>
            <person name="Steindorff A."/>
            <person name="Hensen N."/>
            <person name="Bonometti L."/>
            <person name="Westerberg I."/>
            <person name="Brannstrom I.O."/>
            <person name="Guillou S."/>
            <person name="Cros-Aarteil S."/>
            <person name="Calhoun S."/>
            <person name="Haridas S."/>
            <person name="Kuo A."/>
            <person name="Mondo S."/>
            <person name="Pangilinan J."/>
            <person name="Riley R."/>
            <person name="Labutti K."/>
            <person name="Andreopoulos B."/>
            <person name="Lipzen A."/>
            <person name="Chen C."/>
            <person name="Yanf M."/>
            <person name="Daum C."/>
            <person name="Ng V."/>
            <person name="Clum A."/>
            <person name="Ohm R."/>
            <person name="Martin F."/>
            <person name="Silar P."/>
            <person name="Natvig D."/>
            <person name="Lalanne C."/>
            <person name="Gautier V."/>
            <person name="Ament-Velasquez S.L."/>
            <person name="Kruys A."/>
            <person name="Hutchinson M.I."/>
            <person name="Powell A.J."/>
            <person name="Barry K."/>
            <person name="Miller A.N."/>
            <person name="Grigoriev I.V."/>
            <person name="Debuchy R."/>
            <person name="Gladieux P."/>
            <person name="Thoren M.H."/>
            <person name="Johannesson H."/>
        </authorList>
    </citation>
    <scope>NUCLEOTIDE SEQUENCE</scope>
    <source>
        <strain evidence="3">CBS 731.68</strain>
    </source>
</reference>
<comment type="caution">
    <text evidence="3">The sequence shown here is derived from an EMBL/GenBank/DDBJ whole genome shotgun (WGS) entry which is preliminary data.</text>
</comment>
<protein>
    <recommendedName>
        <fullName evidence="2">Ecp2 effector protein-like domain-containing protein</fullName>
    </recommendedName>
</protein>
<dbReference type="Pfam" id="PF14856">
    <property type="entry name" value="Hce2"/>
    <property type="match status" value="1"/>
</dbReference>
<evidence type="ECO:0000256" key="1">
    <source>
        <dbReference type="SAM" id="MobiDB-lite"/>
    </source>
</evidence>
<accession>A0AAN6TVI4</accession>
<dbReference type="AlphaFoldDB" id="A0AAN6TVI4"/>
<dbReference type="GeneID" id="87826015"/>
<dbReference type="EMBL" id="MU853233">
    <property type="protein sequence ID" value="KAK4121530.1"/>
    <property type="molecule type" value="Genomic_DNA"/>
</dbReference>
<gene>
    <name evidence="3" type="ORF">N657DRAFT_577352</name>
</gene>
<proteinExistence type="predicted"/>
<evidence type="ECO:0000313" key="3">
    <source>
        <dbReference type="EMBL" id="KAK4121530.1"/>
    </source>
</evidence>
<dbReference type="Proteomes" id="UP001302602">
    <property type="component" value="Unassembled WGS sequence"/>
</dbReference>
<keyword evidence="4" id="KW-1185">Reference proteome</keyword>
<evidence type="ECO:0000259" key="2">
    <source>
        <dbReference type="Pfam" id="PF14856"/>
    </source>
</evidence>
<feature type="region of interest" description="Disordered" evidence="1">
    <location>
        <begin position="1"/>
        <end position="21"/>
    </location>
</feature>
<sequence>MTLASGAPTEPSSPVPESGILFTPAPKTSNLFAARAINDCGDSTFENQSSGGSPRVADCWRLHDNIAGDGTWTVWGPNHRTLATYGTCAFGVTCDSAGPTEIGNGDIRDLVRDSINRFGGAGVVGAKGRMKCESPFGVWVDVEWGLYHT</sequence>
<reference evidence="3" key="1">
    <citation type="journal article" date="2023" name="Mol. Phylogenet. Evol.">
        <title>Genome-scale phylogeny and comparative genomics of the fungal order Sordariales.</title>
        <authorList>
            <person name="Hensen N."/>
            <person name="Bonometti L."/>
            <person name="Westerberg I."/>
            <person name="Brannstrom I.O."/>
            <person name="Guillou S."/>
            <person name="Cros-Aarteil S."/>
            <person name="Calhoun S."/>
            <person name="Haridas S."/>
            <person name="Kuo A."/>
            <person name="Mondo S."/>
            <person name="Pangilinan J."/>
            <person name="Riley R."/>
            <person name="LaButti K."/>
            <person name="Andreopoulos B."/>
            <person name="Lipzen A."/>
            <person name="Chen C."/>
            <person name="Yan M."/>
            <person name="Daum C."/>
            <person name="Ng V."/>
            <person name="Clum A."/>
            <person name="Steindorff A."/>
            <person name="Ohm R.A."/>
            <person name="Martin F."/>
            <person name="Silar P."/>
            <person name="Natvig D.O."/>
            <person name="Lalanne C."/>
            <person name="Gautier V."/>
            <person name="Ament-Velasquez S.L."/>
            <person name="Kruys A."/>
            <person name="Hutchinson M.I."/>
            <person name="Powell A.J."/>
            <person name="Barry K."/>
            <person name="Miller A.N."/>
            <person name="Grigoriev I.V."/>
            <person name="Debuchy R."/>
            <person name="Gladieux P."/>
            <person name="Hiltunen Thoren M."/>
            <person name="Johannesson H."/>
        </authorList>
    </citation>
    <scope>NUCLEOTIDE SEQUENCE</scope>
    <source>
        <strain evidence="3">CBS 731.68</strain>
    </source>
</reference>